<keyword evidence="3" id="KW-1185">Reference proteome</keyword>
<evidence type="ECO:0008006" key="4">
    <source>
        <dbReference type="Google" id="ProtNLM"/>
    </source>
</evidence>
<gene>
    <name evidence="2" type="ORF">IFM89_012005</name>
</gene>
<evidence type="ECO:0000256" key="1">
    <source>
        <dbReference type="SAM" id="MobiDB-lite"/>
    </source>
</evidence>
<organism evidence="2 3">
    <name type="scientific">Coptis chinensis</name>
    <dbReference type="NCBI Taxonomy" id="261450"/>
    <lineage>
        <taxon>Eukaryota</taxon>
        <taxon>Viridiplantae</taxon>
        <taxon>Streptophyta</taxon>
        <taxon>Embryophyta</taxon>
        <taxon>Tracheophyta</taxon>
        <taxon>Spermatophyta</taxon>
        <taxon>Magnoliopsida</taxon>
        <taxon>Ranunculales</taxon>
        <taxon>Ranunculaceae</taxon>
        <taxon>Coptidoideae</taxon>
        <taxon>Coptis</taxon>
    </lineage>
</organism>
<reference evidence="2 3" key="1">
    <citation type="submission" date="2020-10" db="EMBL/GenBank/DDBJ databases">
        <title>The Coptis chinensis genome and diversification of protoberbering-type alkaloids.</title>
        <authorList>
            <person name="Wang B."/>
            <person name="Shu S."/>
            <person name="Song C."/>
            <person name="Liu Y."/>
        </authorList>
    </citation>
    <scope>NUCLEOTIDE SEQUENCE [LARGE SCALE GENOMIC DNA]</scope>
    <source>
        <strain evidence="2">HL-2020</strain>
        <tissue evidence="2">Leaf</tissue>
    </source>
</reference>
<evidence type="ECO:0000313" key="2">
    <source>
        <dbReference type="EMBL" id="KAF9624583.1"/>
    </source>
</evidence>
<protein>
    <recommendedName>
        <fullName evidence="4">DUF4283 domain-containing protein</fullName>
    </recommendedName>
</protein>
<feature type="region of interest" description="Disordered" evidence="1">
    <location>
        <begin position="177"/>
        <end position="239"/>
    </location>
</feature>
<name>A0A835IZV5_9MAGN</name>
<feature type="compositionally biased region" description="Basic and acidic residues" evidence="1">
    <location>
        <begin position="141"/>
        <end position="151"/>
    </location>
</feature>
<dbReference type="AlphaFoldDB" id="A0A835IZV5"/>
<proteinExistence type="predicted"/>
<dbReference type="Proteomes" id="UP000631114">
    <property type="component" value="Unassembled WGS sequence"/>
</dbReference>
<comment type="caution">
    <text evidence="2">The sequence shown here is derived from an EMBL/GenBank/DDBJ whole genome shotgun (WGS) entry which is preliminary data.</text>
</comment>
<feature type="region of interest" description="Disordered" evidence="1">
    <location>
        <begin position="128"/>
        <end position="156"/>
    </location>
</feature>
<accession>A0A835IZV5</accession>
<evidence type="ECO:0000313" key="3">
    <source>
        <dbReference type="Proteomes" id="UP000631114"/>
    </source>
</evidence>
<sequence>MFGGHPIELTDLGEELHRTWQTRGTISMDLISPEHVKVVFEQECEYKFVFWVQIWGLPRARINTDNVTKIGAEIGKVKGTNLLCPLEFKKPVARVRVDMDIKERLTKDLTIKLETGAMFHVTFNGGSYHRRGAAQGTRGQDGPDKEADRNTMDMNMGLDDMDQREEAQLVQTGEALLSTESIKSNTTRESKTATQPPPHPRSILELQENPVPSPVDDRSHTLETQSGIQCKQRLPFQAS</sequence>
<dbReference type="EMBL" id="JADFTS010000001">
    <property type="protein sequence ID" value="KAF9624583.1"/>
    <property type="molecule type" value="Genomic_DNA"/>
</dbReference>